<name>A0ACC6NZ23_9BURK</name>
<evidence type="ECO:0000313" key="2">
    <source>
        <dbReference type="Proteomes" id="UP001364695"/>
    </source>
</evidence>
<evidence type="ECO:0000313" key="1">
    <source>
        <dbReference type="EMBL" id="MEJ7137233.1"/>
    </source>
</evidence>
<protein>
    <submittedName>
        <fullName evidence="1">DNA mismatch repair protein MutS</fullName>
    </submittedName>
</protein>
<proteinExistence type="predicted"/>
<sequence length="948" mass="102713">MRENAPENQPADAPDLSAHTPMMQQFLRLKAQHPDTLLLYRMGDFYELFLDDAVRAHRLIDITLTTRGMSAGEPIPMAGVPVHALDTYLARLIRLGESVAIAEQIGEPGAQKGPMERQVVRVVTPGTLTDTALMAERQDVVLLALTRQDAPGARQRRQSPDWTQDAPPCPPATPTGLAWLNLSSGEIRLCECAWADVPAWLSRLAPAEVLCPKDHDALRADLERWQSGAGPASGAAALTPRQPWQFDAAAGVRLLCEQLQVAHLQAFGAEGLPLAQAAASALLHFARHTQGQALGHVNQLRVERSQDLLLLPPSTFRNLELLQTLKGEKAPTLLALLDVCQTGMGSRLMRQWLTQPRLERSEAQQRQHAIATLLSADPQGPQFEPLRERLRGVADVQRISARIALGQARPRELAALRHTLSLLDGLHPPVLALLQDSSGIALPGQPRPPANPWLEALAAGLAPQDELLALLRQQLAEEPAVQLRDGDVIAAGFDAELDELRGISQNCDQFLADMEERERAQTGIANLRVLFNRLHGFFIEVSSSGLNRVPAHYQRRQTMKNAERYTTPELKAFEDRALSAQERALAREKLLYAALLEALQAQVPALQALAGALAGLDALCALAERAHSQGWQPPQFTAVPCIHIEGGRHPVVQERLAASAQGAGSFIANDCRLDPQQRLLVITGPNMGGKSTYMRQVALIVLLAAMGSFVPAQRCVLGPIDAIHCRIGASDDLAGGQSTFMVEMSEAAAIVHQATSTSLVLMDEIGRGTSTLDGLALATAIAAHLHDRNQSLTLFATHYFELTALPTQHRAAVNVHVSASEAAQRIVFLHQVEPGPASRSYGVQVARLAGMPPALIRQAQRHLQHLEEQARPDEAQGGLFDHLDDPQGPDLADDGVLTEAAAVFAAQPSAATAADIALRTELQQLDPDHLSPREAHQALYRLKALLDA</sequence>
<gene>
    <name evidence="1" type="primary">mutS</name>
    <name evidence="1" type="ORF">RV045_02160</name>
</gene>
<accession>A0ACC6NZ23</accession>
<dbReference type="Proteomes" id="UP001364695">
    <property type="component" value="Unassembled WGS sequence"/>
</dbReference>
<keyword evidence="2" id="KW-1185">Reference proteome</keyword>
<comment type="caution">
    <text evidence="1">The sequence shown here is derived from an EMBL/GenBank/DDBJ whole genome shotgun (WGS) entry which is preliminary data.</text>
</comment>
<dbReference type="EMBL" id="JAWDIE010000002">
    <property type="protein sequence ID" value="MEJ7137233.1"/>
    <property type="molecule type" value="Genomic_DNA"/>
</dbReference>
<organism evidence="1 2">
    <name type="scientific">Amphibiibacter pelophylacis</name>
    <dbReference type="NCBI Taxonomy" id="1799477"/>
    <lineage>
        <taxon>Bacteria</taxon>
        <taxon>Pseudomonadati</taxon>
        <taxon>Pseudomonadota</taxon>
        <taxon>Betaproteobacteria</taxon>
        <taxon>Burkholderiales</taxon>
        <taxon>Sphaerotilaceae</taxon>
        <taxon>Amphibiibacter</taxon>
    </lineage>
</organism>
<reference evidence="1" key="1">
    <citation type="submission" date="2023-10" db="EMBL/GenBank/DDBJ databases">
        <title>Amphibacter perezi, gen. nov., sp. nov. a novel taxa of the family Comamonadaceae, class Betaproteobacteria isolated from the skin microbiota of Pelophylax perezi from different populations.</title>
        <authorList>
            <person name="Costa S."/>
            <person name="Proenca D.N."/>
            <person name="Lopes I."/>
            <person name="Morais P.V."/>
        </authorList>
    </citation>
    <scope>NUCLEOTIDE SEQUENCE</scope>
    <source>
        <strain evidence="1">SL12-8</strain>
    </source>
</reference>